<accession>A0A7R8W5Y2</accession>
<reference evidence="1" key="1">
    <citation type="submission" date="2020-11" db="EMBL/GenBank/DDBJ databases">
        <authorList>
            <person name="Tran Van P."/>
        </authorList>
    </citation>
    <scope>NUCLEOTIDE SEQUENCE</scope>
</reference>
<dbReference type="EMBL" id="OB660600">
    <property type="protein sequence ID" value="CAD7225559.1"/>
    <property type="molecule type" value="Genomic_DNA"/>
</dbReference>
<protein>
    <submittedName>
        <fullName evidence="1">Uncharacterized protein</fullName>
    </submittedName>
</protein>
<name>A0A7R8W5Y2_9CRUS</name>
<evidence type="ECO:0000313" key="1">
    <source>
        <dbReference type="EMBL" id="CAD7225559.1"/>
    </source>
</evidence>
<dbReference type="AlphaFoldDB" id="A0A7R8W5Y2"/>
<proteinExistence type="predicted"/>
<gene>
    <name evidence="1" type="ORF">CTOB1V02_LOCUS3497</name>
</gene>
<organism evidence="1">
    <name type="scientific">Cyprideis torosa</name>
    <dbReference type="NCBI Taxonomy" id="163714"/>
    <lineage>
        <taxon>Eukaryota</taxon>
        <taxon>Metazoa</taxon>
        <taxon>Ecdysozoa</taxon>
        <taxon>Arthropoda</taxon>
        <taxon>Crustacea</taxon>
        <taxon>Oligostraca</taxon>
        <taxon>Ostracoda</taxon>
        <taxon>Podocopa</taxon>
        <taxon>Podocopida</taxon>
        <taxon>Cytherocopina</taxon>
        <taxon>Cytheroidea</taxon>
        <taxon>Cytherideidae</taxon>
        <taxon>Cyprideis</taxon>
    </lineage>
</organism>
<sequence length="496" mass="55170">MCIGQGMIHPALPNNTDSSESTLTETKIISGTETLRDEEPLEQFIDAYPGIRDHVRFPLKAAYLRSHNVSRNAEMITCLKSSHLEFLSLGIDNSIEGGRQSGSQAFTSFLSFRCLRITANIGLVDRCMKQVVDNSVVDINLIPTLKDCIQQEVGNTCENCGFGDLFQPTNNSNDDGVTAVRTFLKATNVSDEDFDDLYSEIQILILNSITNIDNEDFDWENTDLSLDNVLVRQAVLKALSEGNDVDDEEEMNNNEDTDIEEGSEEVMERFAEEVEEISDAEPDNYLSVSDFLLLLQKLRERAAEEGNGEYKSVIDSLERAAEPSCNLEDNTIDLVRAISIATSNNGEEFAGNLEEILALVESDVGDDEVPGDEDPLIDGEETPSIESCLVLPTDMGLDESVLNSTENIAEYINKALAGDFDDTKYSIDDIQEALANEGIEWNNLMQRFSVAGINYTTPTTTTTTSPAPPRRTFLRRRFGRFGKRIQRDEINKSMQP</sequence>